<protein>
    <submittedName>
        <fullName evidence="1">7978_t:CDS:1</fullName>
    </submittedName>
</protein>
<comment type="caution">
    <text evidence="1">The sequence shown here is derived from an EMBL/GenBank/DDBJ whole genome shotgun (WGS) entry which is preliminary data.</text>
</comment>
<sequence length="133" mass="15444">PSSLKKLIDELSTEDLNSAKNNISTQSVTIPITEKDSDPVNFLNLYKELISVEDDNKKSNQEVIKKYYNFGLNLTKRLEYHKKFHKKQVAKILVNDEVRNQISKEVSDDALRKKTERARKIYNLFDAIGEDKI</sequence>
<feature type="non-terminal residue" evidence="1">
    <location>
        <position position="1"/>
    </location>
</feature>
<keyword evidence="2" id="KW-1185">Reference proteome</keyword>
<proteinExistence type="predicted"/>
<feature type="non-terminal residue" evidence="1">
    <location>
        <position position="133"/>
    </location>
</feature>
<gene>
    <name evidence="1" type="ORF">SPELUC_LOCUS14846</name>
</gene>
<reference evidence="1" key="1">
    <citation type="submission" date="2021-06" db="EMBL/GenBank/DDBJ databases">
        <authorList>
            <person name="Kallberg Y."/>
            <person name="Tangrot J."/>
            <person name="Rosling A."/>
        </authorList>
    </citation>
    <scope>NUCLEOTIDE SEQUENCE</scope>
    <source>
        <strain evidence="1">28 12/20/2015</strain>
    </source>
</reference>
<evidence type="ECO:0000313" key="2">
    <source>
        <dbReference type="Proteomes" id="UP000789366"/>
    </source>
</evidence>
<dbReference type="Proteomes" id="UP000789366">
    <property type="component" value="Unassembled WGS sequence"/>
</dbReference>
<evidence type="ECO:0000313" key="1">
    <source>
        <dbReference type="EMBL" id="CAG8756675.1"/>
    </source>
</evidence>
<dbReference type="EMBL" id="CAJVPW010045912">
    <property type="protein sequence ID" value="CAG8756675.1"/>
    <property type="molecule type" value="Genomic_DNA"/>
</dbReference>
<accession>A0ACA9QKK0</accession>
<name>A0ACA9QKK0_9GLOM</name>
<organism evidence="1 2">
    <name type="scientific">Cetraspora pellucida</name>
    <dbReference type="NCBI Taxonomy" id="1433469"/>
    <lineage>
        <taxon>Eukaryota</taxon>
        <taxon>Fungi</taxon>
        <taxon>Fungi incertae sedis</taxon>
        <taxon>Mucoromycota</taxon>
        <taxon>Glomeromycotina</taxon>
        <taxon>Glomeromycetes</taxon>
        <taxon>Diversisporales</taxon>
        <taxon>Gigasporaceae</taxon>
        <taxon>Cetraspora</taxon>
    </lineage>
</organism>